<comment type="caution">
    <text evidence="4">The sequence shown here is derived from an EMBL/GenBank/DDBJ whole genome shotgun (WGS) entry which is preliminary data.</text>
</comment>
<feature type="region of interest" description="Disordered" evidence="1">
    <location>
        <begin position="272"/>
        <end position="293"/>
    </location>
</feature>
<evidence type="ECO:0000259" key="3">
    <source>
        <dbReference type="Pfam" id="PF13472"/>
    </source>
</evidence>
<dbReference type="Proteomes" id="UP000813444">
    <property type="component" value="Unassembled WGS sequence"/>
</dbReference>
<dbReference type="SUPFAM" id="SSF52266">
    <property type="entry name" value="SGNH hydrolase"/>
    <property type="match status" value="1"/>
</dbReference>
<keyword evidence="5" id="KW-1185">Reference proteome</keyword>
<dbReference type="InterPro" id="IPR013830">
    <property type="entry name" value="SGNH_hydro"/>
</dbReference>
<dbReference type="Pfam" id="PF13472">
    <property type="entry name" value="Lipase_GDSL_2"/>
    <property type="match status" value="1"/>
</dbReference>
<evidence type="ECO:0000313" key="4">
    <source>
        <dbReference type="EMBL" id="KAH7316977.1"/>
    </source>
</evidence>
<dbReference type="OrthoDB" id="3915838at2759"/>
<feature type="chain" id="PRO_5035427042" evidence="2">
    <location>
        <begin position="26"/>
        <end position="361"/>
    </location>
</feature>
<gene>
    <name evidence="4" type="ORF">B0I35DRAFT_479769</name>
</gene>
<feature type="domain" description="SGNH hydrolase-type esterase" evidence="3">
    <location>
        <begin position="82"/>
        <end position="255"/>
    </location>
</feature>
<organism evidence="4 5">
    <name type="scientific">Stachybotrys elegans</name>
    <dbReference type="NCBI Taxonomy" id="80388"/>
    <lineage>
        <taxon>Eukaryota</taxon>
        <taxon>Fungi</taxon>
        <taxon>Dikarya</taxon>
        <taxon>Ascomycota</taxon>
        <taxon>Pezizomycotina</taxon>
        <taxon>Sordariomycetes</taxon>
        <taxon>Hypocreomycetidae</taxon>
        <taxon>Hypocreales</taxon>
        <taxon>Stachybotryaceae</taxon>
        <taxon>Stachybotrys</taxon>
    </lineage>
</organism>
<dbReference type="Gene3D" id="3.40.50.1110">
    <property type="entry name" value="SGNH hydrolase"/>
    <property type="match status" value="1"/>
</dbReference>
<evidence type="ECO:0000256" key="2">
    <source>
        <dbReference type="SAM" id="SignalP"/>
    </source>
</evidence>
<dbReference type="AlphaFoldDB" id="A0A8K0SRG7"/>
<dbReference type="PANTHER" id="PTHR30383:SF31">
    <property type="entry name" value="SGNH HYDROLASE-TYPE ESTERASE DOMAIN-CONTAINING PROTEIN-RELATED"/>
    <property type="match status" value="1"/>
</dbReference>
<feature type="signal peptide" evidence="2">
    <location>
        <begin position="1"/>
        <end position="25"/>
    </location>
</feature>
<evidence type="ECO:0000313" key="5">
    <source>
        <dbReference type="Proteomes" id="UP000813444"/>
    </source>
</evidence>
<dbReference type="PANTHER" id="PTHR30383">
    <property type="entry name" value="THIOESTERASE 1/PROTEASE 1/LYSOPHOSPHOLIPASE L1"/>
    <property type="match status" value="1"/>
</dbReference>
<dbReference type="InterPro" id="IPR051532">
    <property type="entry name" value="Ester_Hydrolysis_Enzymes"/>
</dbReference>
<dbReference type="GO" id="GO:0004622">
    <property type="term" value="F:phosphatidylcholine lysophospholipase activity"/>
    <property type="evidence" value="ECO:0007669"/>
    <property type="project" value="TreeGrafter"/>
</dbReference>
<feature type="compositionally biased region" description="Low complexity" evidence="1">
    <location>
        <begin position="280"/>
        <end position="293"/>
    </location>
</feature>
<reference evidence="4" key="1">
    <citation type="journal article" date="2021" name="Nat. Commun.">
        <title>Genetic determinants of endophytism in the Arabidopsis root mycobiome.</title>
        <authorList>
            <person name="Mesny F."/>
            <person name="Miyauchi S."/>
            <person name="Thiergart T."/>
            <person name="Pickel B."/>
            <person name="Atanasova L."/>
            <person name="Karlsson M."/>
            <person name="Huettel B."/>
            <person name="Barry K.W."/>
            <person name="Haridas S."/>
            <person name="Chen C."/>
            <person name="Bauer D."/>
            <person name="Andreopoulos W."/>
            <person name="Pangilinan J."/>
            <person name="LaButti K."/>
            <person name="Riley R."/>
            <person name="Lipzen A."/>
            <person name="Clum A."/>
            <person name="Drula E."/>
            <person name="Henrissat B."/>
            <person name="Kohler A."/>
            <person name="Grigoriev I.V."/>
            <person name="Martin F.M."/>
            <person name="Hacquard S."/>
        </authorList>
    </citation>
    <scope>NUCLEOTIDE SEQUENCE</scope>
    <source>
        <strain evidence="4">MPI-CAGE-CH-0235</strain>
    </source>
</reference>
<dbReference type="InterPro" id="IPR036514">
    <property type="entry name" value="SGNH_hydro_sf"/>
</dbReference>
<proteinExistence type="predicted"/>
<keyword evidence="4" id="KW-0378">Hydrolase</keyword>
<accession>A0A8K0SRG7</accession>
<evidence type="ECO:0000256" key="1">
    <source>
        <dbReference type="SAM" id="MobiDB-lite"/>
    </source>
</evidence>
<keyword evidence="2" id="KW-0732">Signal</keyword>
<sequence>MRAFSLIVAYMAASIIPSSIQLVSAIDWDRPKTDHFAHSPDVVYTDQSLNETFPKFESMFTSGNATLHTRAAKDFYLRIMPLGASITRGQGSTDGNGYRKALRQQLRWKGWKVNMVGSRQDGNMNDSDNEGWAGYVINSVYNEFKKSAHLKPNLVLVNAGTNDCGDNGDGSNTRRDMKAMLDGIFSSIDGVTIILSTLLPKGTNNGCASFVSEQYRSLVQNDFAGRRIGLADINSVLPSSTLIDGTHPTNEGYRLFASVWWDAISKMENVFQPPLDNGQDDSTGTGNTGHNDGNYVHSSQSLGVLESARIEHKDDPDSLNAAIPNRMFFANLIKTDPNAERSQALDDWIRVWHKGDNDIYV</sequence>
<dbReference type="EMBL" id="JAGPNK010000008">
    <property type="protein sequence ID" value="KAH7316977.1"/>
    <property type="molecule type" value="Genomic_DNA"/>
</dbReference>
<protein>
    <submittedName>
        <fullName evidence="4">SGNH hydrolase-type esterase domain-containing protein</fullName>
    </submittedName>
</protein>
<name>A0A8K0SRG7_9HYPO</name>